<feature type="region of interest" description="Disordered" evidence="1">
    <location>
        <begin position="233"/>
        <end position="252"/>
    </location>
</feature>
<feature type="compositionally biased region" description="Low complexity" evidence="1">
    <location>
        <begin position="237"/>
        <end position="251"/>
    </location>
</feature>
<dbReference type="AlphaFoldDB" id="A0AAV7H9U6"/>
<dbReference type="InterPro" id="IPR004252">
    <property type="entry name" value="Probable_transposase_24"/>
</dbReference>
<dbReference type="Proteomes" id="UP000775213">
    <property type="component" value="Unassembled WGS sequence"/>
</dbReference>
<dbReference type="EMBL" id="JAGFBR010000006">
    <property type="protein sequence ID" value="KAH0465351.1"/>
    <property type="molecule type" value="Genomic_DNA"/>
</dbReference>
<sequence length="367" mass="40902">MKYFPSTPADSPSPATLRQRSFTAGFAPSPLGFAPSTTFLRNRTRFRSFDDVPWCGGNTLFSLVMDVLIRLYPYSHPSPPLPTPGASSPQMFYSPDPHLPSPDVTQSTPFYPYFPPPPPHSGPLPYAYPYPYAPYVPPPHQTTTAPPQPATGGPSTPAAPEQATKGRMLIEPEGDTSLHTGGSVPHTEHRRRLKAVLGREPTPVELHSHTHNRQEDQRWVDERTRKAFEEYTRIRESQTAAGEGSSGGSTEYSDYHTWSQAVGGMQHGRVYGLGSQAYAYEGQTSSGCNFSSSTQESLYTQQITALTAELEQVRKAQVDWHMQMQQQMEIQQKMQIQQTQMLEEMQRMREQMSSGKSTAAKEETDSD</sequence>
<reference evidence="2 3" key="1">
    <citation type="journal article" date="2021" name="Hortic Res">
        <title>Chromosome-scale assembly of the Dendrobium chrysotoxum genome enhances the understanding of orchid evolution.</title>
        <authorList>
            <person name="Zhang Y."/>
            <person name="Zhang G.Q."/>
            <person name="Zhang D."/>
            <person name="Liu X.D."/>
            <person name="Xu X.Y."/>
            <person name="Sun W.H."/>
            <person name="Yu X."/>
            <person name="Zhu X."/>
            <person name="Wang Z.W."/>
            <person name="Zhao X."/>
            <person name="Zhong W.Y."/>
            <person name="Chen H."/>
            <person name="Yin W.L."/>
            <person name="Huang T."/>
            <person name="Niu S.C."/>
            <person name="Liu Z.J."/>
        </authorList>
    </citation>
    <scope>NUCLEOTIDE SEQUENCE [LARGE SCALE GENOMIC DNA]</scope>
    <source>
        <strain evidence="2">Lindl</strain>
    </source>
</reference>
<evidence type="ECO:0000256" key="1">
    <source>
        <dbReference type="SAM" id="MobiDB-lite"/>
    </source>
</evidence>
<protein>
    <submittedName>
        <fullName evidence="2">Uncharacterized protein</fullName>
    </submittedName>
</protein>
<comment type="caution">
    <text evidence="2">The sequence shown here is derived from an EMBL/GenBank/DDBJ whole genome shotgun (WGS) entry which is preliminary data.</text>
</comment>
<evidence type="ECO:0000313" key="3">
    <source>
        <dbReference type="Proteomes" id="UP000775213"/>
    </source>
</evidence>
<gene>
    <name evidence="2" type="ORF">IEQ34_005454</name>
</gene>
<feature type="region of interest" description="Disordered" evidence="1">
    <location>
        <begin position="138"/>
        <end position="162"/>
    </location>
</feature>
<proteinExistence type="predicted"/>
<accession>A0AAV7H9U6</accession>
<feature type="compositionally biased region" description="Low complexity" evidence="1">
    <location>
        <begin position="141"/>
        <end position="160"/>
    </location>
</feature>
<evidence type="ECO:0000313" key="2">
    <source>
        <dbReference type="EMBL" id="KAH0465351.1"/>
    </source>
</evidence>
<feature type="region of interest" description="Disordered" evidence="1">
    <location>
        <begin position="172"/>
        <end position="191"/>
    </location>
</feature>
<name>A0AAV7H9U6_DENCH</name>
<feature type="region of interest" description="Disordered" evidence="1">
    <location>
        <begin position="345"/>
        <end position="367"/>
    </location>
</feature>
<keyword evidence="3" id="KW-1185">Reference proteome</keyword>
<dbReference type="Pfam" id="PF03004">
    <property type="entry name" value="Transposase_24"/>
    <property type="match status" value="1"/>
</dbReference>
<organism evidence="2 3">
    <name type="scientific">Dendrobium chrysotoxum</name>
    <name type="common">Orchid</name>
    <dbReference type="NCBI Taxonomy" id="161865"/>
    <lineage>
        <taxon>Eukaryota</taxon>
        <taxon>Viridiplantae</taxon>
        <taxon>Streptophyta</taxon>
        <taxon>Embryophyta</taxon>
        <taxon>Tracheophyta</taxon>
        <taxon>Spermatophyta</taxon>
        <taxon>Magnoliopsida</taxon>
        <taxon>Liliopsida</taxon>
        <taxon>Asparagales</taxon>
        <taxon>Orchidaceae</taxon>
        <taxon>Epidendroideae</taxon>
        <taxon>Malaxideae</taxon>
        <taxon>Dendrobiinae</taxon>
        <taxon>Dendrobium</taxon>
    </lineage>
</organism>